<dbReference type="EMBL" id="LSBJ02000003">
    <property type="protein sequence ID" value="OAQ69240.1"/>
    <property type="molecule type" value="Genomic_DNA"/>
</dbReference>
<dbReference type="SUPFAM" id="SSF51011">
    <property type="entry name" value="Glycosyl hydrolase domain"/>
    <property type="match status" value="1"/>
</dbReference>
<feature type="domain" description="Alpha galactosidase C-terminal" evidence="8">
    <location>
        <begin position="364"/>
        <end position="436"/>
    </location>
</feature>
<dbReference type="PANTHER" id="PTHR11452">
    <property type="entry name" value="ALPHA-GALACTOSIDASE/ALPHA-N-ACETYLGALACTOSAMINIDASE"/>
    <property type="match status" value="1"/>
</dbReference>
<dbReference type="Proteomes" id="UP000078397">
    <property type="component" value="Unassembled WGS sequence"/>
</dbReference>
<dbReference type="GO" id="GO:0004557">
    <property type="term" value="F:alpha-galactosidase activity"/>
    <property type="evidence" value="ECO:0007669"/>
    <property type="project" value="UniProtKB-EC"/>
</dbReference>
<dbReference type="Gene3D" id="3.20.20.70">
    <property type="entry name" value="Aldolase class I"/>
    <property type="match status" value="1"/>
</dbReference>
<evidence type="ECO:0000256" key="6">
    <source>
        <dbReference type="ARBA" id="ARBA00023295"/>
    </source>
</evidence>
<evidence type="ECO:0000256" key="1">
    <source>
        <dbReference type="ARBA" id="ARBA00001255"/>
    </source>
</evidence>
<keyword evidence="4" id="KW-0732">Signal</keyword>
<dbReference type="Pfam" id="PF16499">
    <property type="entry name" value="Melibiase_2"/>
    <property type="match status" value="2"/>
</dbReference>
<dbReference type="GO" id="GO:0005975">
    <property type="term" value="P:carbohydrate metabolic process"/>
    <property type="evidence" value="ECO:0007669"/>
    <property type="project" value="InterPro"/>
</dbReference>
<keyword evidence="5 7" id="KW-0378">Hydrolase</keyword>
<gene>
    <name evidence="9" type="ORF">VFPPC_05335</name>
</gene>
<evidence type="ECO:0000259" key="8">
    <source>
        <dbReference type="Pfam" id="PF17801"/>
    </source>
</evidence>
<comment type="similarity">
    <text evidence="2 7">Belongs to the glycosyl hydrolase 27 family.</text>
</comment>
<dbReference type="InterPro" id="IPR013780">
    <property type="entry name" value="Glyco_hydro_b"/>
</dbReference>
<evidence type="ECO:0000256" key="4">
    <source>
        <dbReference type="ARBA" id="ARBA00022729"/>
    </source>
</evidence>
<evidence type="ECO:0000256" key="5">
    <source>
        <dbReference type="ARBA" id="ARBA00022801"/>
    </source>
</evidence>
<dbReference type="STRING" id="1380566.A0A179FVL7"/>
<comment type="catalytic activity">
    <reaction evidence="1 7">
        <text>Hydrolysis of terminal, non-reducing alpha-D-galactose residues in alpha-D-galactosides, including galactose oligosaccharides, galactomannans and galactolipids.</text>
        <dbReference type="EC" id="3.2.1.22"/>
    </reaction>
</comment>
<keyword evidence="7" id="KW-1015">Disulfide bond</keyword>
<dbReference type="PANTHER" id="PTHR11452:SF33">
    <property type="entry name" value="ALPHA-GALACTOSIDASE 2"/>
    <property type="match status" value="1"/>
</dbReference>
<dbReference type="InterPro" id="IPR002241">
    <property type="entry name" value="Glyco_hydro_27"/>
</dbReference>
<protein>
    <recommendedName>
        <fullName evidence="3 7">Alpha-galactosidase</fullName>
        <ecNumber evidence="3 7">3.2.1.22</ecNumber>
    </recommendedName>
    <alternativeName>
        <fullName evidence="7">Melibiase</fullName>
    </alternativeName>
</protein>
<keyword evidence="10" id="KW-1185">Reference proteome</keyword>
<dbReference type="AlphaFoldDB" id="A0A179FVL7"/>
<reference evidence="9 10" key="1">
    <citation type="journal article" date="2016" name="PLoS Pathog.">
        <title>Biosynthesis of antibiotic leucinostatins in bio-control fungus Purpureocillium lilacinum and their inhibition on phytophthora revealed by genome mining.</title>
        <authorList>
            <person name="Wang G."/>
            <person name="Liu Z."/>
            <person name="Lin R."/>
            <person name="Li E."/>
            <person name="Mao Z."/>
            <person name="Ling J."/>
            <person name="Yang Y."/>
            <person name="Yin W.B."/>
            <person name="Xie B."/>
        </authorList>
    </citation>
    <scope>NUCLEOTIDE SEQUENCE [LARGE SCALE GENOMIC DNA]</scope>
    <source>
        <strain evidence="9">170</strain>
    </source>
</reference>
<dbReference type="Pfam" id="PF17801">
    <property type="entry name" value="Melibiase_C"/>
    <property type="match status" value="1"/>
</dbReference>
<dbReference type="SUPFAM" id="SSF51445">
    <property type="entry name" value="(Trans)glycosidases"/>
    <property type="match status" value="1"/>
</dbReference>
<dbReference type="PRINTS" id="PR00740">
    <property type="entry name" value="GLHYDRLASE27"/>
</dbReference>
<organism evidence="9 10">
    <name type="scientific">Pochonia chlamydosporia 170</name>
    <dbReference type="NCBI Taxonomy" id="1380566"/>
    <lineage>
        <taxon>Eukaryota</taxon>
        <taxon>Fungi</taxon>
        <taxon>Dikarya</taxon>
        <taxon>Ascomycota</taxon>
        <taxon>Pezizomycotina</taxon>
        <taxon>Sordariomycetes</taxon>
        <taxon>Hypocreomycetidae</taxon>
        <taxon>Hypocreales</taxon>
        <taxon>Clavicipitaceae</taxon>
        <taxon>Pochonia</taxon>
    </lineage>
</organism>
<dbReference type="Gene3D" id="2.60.40.1180">
    <property type="entry name" value="Golgi alpha-mannosidase II"/>
    <property type="match status" value="1"/>
</dbReference>
<dbReference type="GeneID" id="28848539"/>
<dbReference type="RefSeq" id="XP_018146090.1">
    <property type="nucleotide sequence ID" value="XM_018284545.1"/>
</dbReference>
<evidence type="ECO:0000313" key="9">
    <source>
        <dbReference type="EMBL" id="OAQ69240.1"/>
    </source>
</evidence>
<dbReference type="InterPro" id="IPR041233">
    <property type="entry name" value="Melibiase_C"/>
</dbReference>
<evidence type="ECO:0000313" key="10">
    <source>
        <dbReference type="Proteomes" id="UP000078397"/>
    </source>
</evidence>
<dbReference type="InterPro" id="IPR017853">
    <property type="entry name" value="GH"/>
</dbReference>
<dbReference type="EC" id="3.2.1.22" evidence="3 7"/>
<dbReference type="KEGG" id="pchm:VFPPC_05335"/>
<keyword evidence="6 7" id="KW-0326">Glycosidase</keyword>
<dbReference type="OrthoDB" id="5795902at2759"/>
<name>A0A179FVL7_METCM</name>
<evidence type="ECO:0000256" key="7">
    <source>
        <dbReference type="RuleBase" id="RU361168"/>
    </source>
</evidence>
<evidence type="ECO:0000256" key="3">
    <source>
        <dbReference type="ARBA" id="ARBA00012755"/>
    </source>
</evidence>
<dbReference type="CDD" id="cd14792">
    <property type="entry name" value="GH27"/>
    <property type="match status" value="1"/>
</dbReference>
<evidence type="ECO:0000256" key="2">
    <source>
        <dbReference type="ARBA" id="ARBA00009743"/>
    </source>
</evidence>
<accession>A0A179FVL7</accession>
<comment type="caution">
    <text evidence="9">The sequence shown here is derived from an EMBL/GenBank/DDBJ whole genome shotgun (WGS) entry which is preliminary data.</text>
</comment>
<proteinExistence type="inferred from homology"/>
<dbReference type="InterPro" id="IPR013785">
    <property type="entry name" value="Aldolase_TIM"/>
</dbReference>
<sequence length="441" mass="48290">MTQRPFLFTIVGTFVAVLGLVLSGSSLGYAAPAPGPRLNPPMGWSSWSSLRGNVNATAIKAQALAMHNNLQKYGYEYVNIDSGWFSGVDEYGRTTWDANKFPDGIASVAEYVHSLGLRFGIYLVPGISAKALAENPIIKGTRYHVRDIADITLPGNTINDSSVAIDYTKPGAVAYVQSQADLLASWGVDYIKMDFVGPGGGRIPADNRDDIRHWHQAIVNTGRFMHLELSNSLSFDDASVWQRYSNGWRIDGDIECYKHCPGLTNFKVRVSLRFTDVPKWVPFAGPGHWNDLDSIMVGNGPANGLTPDERQTMLTLWSIESAPLLLGTDLTKLDAFDLTLLTNPEVIAVDQSGHPALPVSQATKQQVWFANNHDGSYIVALFNLADTPATVKATWSQMGISGPVTARNLWTRTDLGRQSRSYSARLAPHASQLLRVTTHQS</sequence>